<evidence type="ECO:0000313" key="3">
    <source>
        <dbReference type="Proteomes" id="UP000601435"/>
    </source>
</evidence>
<feature type="compositionally biased region" description="Basic and acidic residues" evidence="1">
    <location>
        <begin position="111"/>
        <end position="120"/>
    </location>
</feature>
<gene>
    <name evidence="2" type="ORF">SNEC2469_LOCUS24420</name>
</gene>
<dbReference type="OrthoDB" id="431018at2759"/>
<dbReference type="Proteomes" id="UP000601435">
    <property type="component" value="Unassembled WGS sequence"/>
</dbReference>
<comment type="caution">
    <text evidence="2">The sequence shown here is derived from an EMBL/GenBank/DDBJ whole genome shotgun (WGS) entry which is preliminary data.</text>
</comment>
<evidence type="ECO:0000256" key="1">
    <source>
        <dbReference type="SAM" id="MobiDB-lite"/>
    </source>
</evidence>
<keyword evidence="3" id="KW-1185">Reference proteome</keyword>
<dbReference type="EMBL" id="CAJNJA010046931">
    <property type="protein sequence ID" value="CAE7820711.1"/>
    <property type="molecule type" value="Genomic_DNA"/>
</dbReference>
<reference evidence="2" key="1">
    <citation type="submission" date="2021-02" db="EMBL/GenBank/DDBJ databases">
        <authorList>
            <person name="Dougan E. K."/>
            <person name="Rhodes N."/>
            <person name="Thang M."/>
            <person name="Chan C."/>
        </authorList>
    </citation>
    <scope>NUCLEOTIDE SEQUENCE</scope>
</reference>
<sequence>MSWNEFTKRVGKNAKAPKKEDVQQLEEIQLLDYGYLRLSVEIHLAETAWVGAVVKRLQRQDGLKWHEIQVGFNELTKKKVACLPELFRFDKAKHHVFFVGSQGAAANGDDYAIHDARPCDEGEEEDDSVQDQKKEPEEGEQSNLWESRDRSRQAWVRWVASDRGQAGFRKKLMKSNANSPKADILQWLWVETHPPGMWNSLRKAAQTRDWKKFGQIIRKEWVDRGGDEKTCHCLQGSQHCMQIWRGIAEGY</sequence>
<feature type="region of interest" description="Disordered" evidence="1">
    <location>
        <begin position="109"/>
        <end position="148"/>
    </location>
</feature>
<dbReference type="AlphaFoldDB" id="A0A812ZCJ7"/>
<name>A0A812ZCJ7_9DINO</name>
<organism evidence="2 3">
    <name type="scientific">Symbiodinium necroappetens</name>
    <dbReference type="NCBI Taxonomy" id="1628268"/>
    <lineage>
        <taxon>Eukaryota</taxon>
        <taxon>Sar</taxon>
        <taxon>Alveolata</taxon>
        <taxon>Dinophyceae</taxon>
        <taxon>Suessiales</taxon>
        <taxon>Symbiodiniaceae</taxon>
        <taxon>Symbiodinium</taxon>
    </lineage>
</organism>
<accession>A0A812ZCJ7</accession>
<proteinExistence type="predicted"/>
<protein>
    <submittedName>
        <fullName evidence="2">Uncharacterized protein</fullName>
    </submittedName>
</protein>
<evidence type="ECO:0000313" key="2">
    <source>
        <dbReference type="EMBL" id="CAE7820711.1"/>
    </source>
</evidence>